<protein>
    <submittedName>
        <fullName evidence="1">Uncharacterized protein</fullName>
    </submittedName>
</protein>
<dbReference type="KEGG" id="gsn:YC6258_02728"/>
<dbReference type="RefSeq" id="WP_044617236.1">
    <property type="nucleotide sequence ID" value="NZ_CP007142.1"/>
</dbReference>
<name>A0A0C5VKH7_9GAMM</name>
<dbReference type="EMBL" id="CP007142">
    <property type="protein sequence ID" value="AJQ94766.1"/>
    <property type="molecule type" value="Genomic_DNA"/>
</dbReference>
<evidence type="ECO:0000313" key="2">
    <source>
        <dbReference type="Proteomes" id="UP000032266"/>
    </source>
</evidence>
<dbReference type="AlphaFoldDB" id="A0A0C5VKH7"/>
<dbReference type="Proteomes" id="UP000032266">
    <property type="component" value="Chromosome"/>
</dbReference>
<dbReference type="STRING" id="1445510.YC6258_02728"/>
<keyword evidence="2" id="KW-1185">Reference proteome</keyword>
<reference evidence="1 2" key="1">
    <citation type="submission" date="2014-01" db="EMBL/GenBank/DDBJ databases">
        <title>Full genme sequencing of cellulolytic bacterium Gynuella sunshinyii YC6258T gen. nov., sp. nov.</title>
        <authorList>
            <person name="Khan H."/>
            <person name="Chung E.J."/>
            <person name="Chung Y.R."/>
        </authorList>
    </citation>
    <scope>NUCLEOTIDE SEQUENCE [LARGE SCALE GENOMIC DNA]</scope>
    <source>
        <strain evidence="1 2">YC6258</strain>
    </source>
</reference>
<organism evidence="1 2">
    <name type="scientific">Gynuella sunshinyii YC6258</name>
    <dbReference type="NCBI Taxonomy" id="1445510"/>
    <lineage>
        <taxon>Bacteria</taxon>
        <taxon>Pseudomonadati</taxon>
        <taxon>Pseudomonadota</taxon>
        <taxon>Gammaproteobacteria</taxon>
        <taxon>Oceanospirillales</taxon>
        <taxon>Saccharospirillaceae</taxon>
        <taxon>Gynuella</taxon>
    </lineage>
</organism>
<accession>A0A0C5VKH7</accession>
<gene>
    <name evidence="1" type="ORF">YC6258_02728</name>
</gene>
<sequence length="108" mass="12461">MVFTLIDAFSFKKIGIRPYEAINKERHEQDIAEWETAAKTGDPEAQYMLFIEYHSRARTDGDSEFLKRAEEMLDASAAQEFSNAVESKKHWPLVRAAIEKKLKRGPKT</sequence>
<evidence type="ECO:0000313" key="1">
    <source>
        <dbReference type="EMBL" id="AJQ94766.1"/>
    </source>
</evidence>
<proteinExistence type="predicted"/>
<dbReference type="HOGENOM" id="CLU_2193262_0_0_6"/>